<dbReference type="NCBIfam" id="TIGR02123">
    <property type="entry name" value="TRAP_fused"/>
    <property type="match status" value="1"/>
</dbReference>
<dbReference type="RefSeq" id="WP_261614924.1">
    <property type="nucleotide sequence ID" value="NZ_JALIDZ010000002.1"/>
</dbReference>
<dbReference type="AlphaFoldDB" id="A0AAW5QXG6"/>
<protein>
    <submittedName>
        <fullName evidence="4">TRAP transporter fused permease subunit</fullName>
    </submittedName>
</protein>
<comment type="function">
    <text evidence="1">Part of the tripartite ATP-independent periplasmic (TRAP) transport system.</text>
</comment>
<feature type="transmembrane region" description="Helical" evidence="2">
    <location>
        <begin position="299"/>
        <end position="320"/>
    </location>
</feature>
<organism evidence="4 5">
    <name type="scientific">Microbaculum marinisediminis</name>
    <dbReference type="NCBI Taxonomy" id="2931392"/>
    <lineage>
        <taxon>Bacteria</taxon>
        <taxon>Pseudomonadati</taxon>
        <taxon>Pseudomonadota</taxon>
        <taxon>Alphaproteobacteria</taxon>
        <taxon>Hyphomicrobiales</taxon>
        <taxon>Tepidamorphaceae</taxon>
        <taxon>Microbaculum</taxon>
    </lineage>
</organism>
<dbReference type="InterPro" id="IPR011853">
    <property type="entry name" value="TRAP_DctM-Dct_fused"/>
</dbReference>
<feature type="transmembrane region" description="Helical" evidence="2">
    <location>
        <begin position="127"/>
        <end position="144"/>
    </location>
</feature>
<dbReference type="PANTHER" id="PTHR43849:SF2">
    <property type="entry name" value="BLL3936 PROTEIN"/>
    <property type="match status" value="1"/>
</dbReference>
<feature type="transmembrane region" description="Helical" evidence="2">
    <location>
        <begin position="539"/>
        <end position="559"/>
    </location>
</feature>
<evidence type="ECO:0000259" key="3">
    <source>
        <dbReference type="Pfam" id="PF06808"/>
    </source>
</evidence>
<keyword evidence="1" id="KW-0813">Transport</keyword>
<feature type="transmembrane region" description="Helical" evidence="2">
    <location>
        <begin position="73"/>
        <end position="92"/>
    </location>
</feature>
<comment type="subcellular location">
    <subcellularLocation>
        <location evidence="1">Cell inner membrane</location>
        <topology evidence="1">Multi-pass membrane protein</topology>
    </subcellularLocation>
</comment>
<evidence type="ECO:0000256" key="2">
    <source>
        <dbReference type="SAM" id="Phobius"/>
    </source>
</evidence>
<dbReference type="InterPro" id="IPR010656">
    <property type="entry name" value="DctM"/>
</dbReference>
<feature type="transmembrane region" description="Helical" evidence="2">
    <location>
        <begin position="507"/>
        <end position="533"/>
    </location>
</feature>
<dbReference type="EMBL" id="JALIDZ010000002">
    <property type="protein sequence ID" value="MCT8971363.1"/>
    <property type="molecule type" value="Genomic_DNA"/>
</dbReference>
<dbReference type="GO" id="GO:0005886">
    <property type="term" value="C:plasma membrane"/>
    <property type="evidence" value="ECO:0007669"/>
    <property type="project" value="UniProtKB-SubCell"/>
</dbReference>
<gene>
    <name evidence="4" type="ORF">MUB46_05760</name>
</gene>
<keyword evidence="2" id="KW-1133">Transmembrane helix</keyword>
<feature type="domain" description="TRAP C4-dicarboxylate transport system permease DctM subunit" evidence="3">
    <location>
        <begin position="116"/>
        <end position="564"/>
    </location>
</feature>
<feature type="transmembrane region" description="Helical" evidence="2">
    <location>
        <begin position="420"/>
        <end position="439"/>
    </location>
</feature>
<keyword evidence="2" id="KW-0472">Membrane</keyword>
<accession>A0AAW5QXG6</accession>
<feature type="transmembrane region" description="Helical" evidence="2">
    <location>
        <begin position="185"/>
        <end position="206"/>
    </location>
</feature>
<feature type="transmembrane region" description="Helical" evidence="2">
    <location>
        <begin position="612"/>
        <end position="634"/>
    </location>
</feature>
<dbReference type="GO" id="GO:0022857">
    <property type="term" value="F:transmembrane transporter activity"/>
    <property type="evidence" value="ECO:0007669"/>
    <property type="project" value="UniProtKB-UniRule"/>
</dbReference>
<feature type="transmembrane region" description="Helical" evidence="2">
    <location>
        <begin position="41"/>
        <end position="61"/>
    </location>
</feature>
<feature type="transmembrane region" description="Helical" evidence="2">
    <location>
        <begin position="104"/>
        <end position="120"/>
    </location>
</feature>
<evidence type="ECO:0000256" key="1">
    <source>
        <dbReference type="RuleBase" id="RU369079"/>
    </source>
</evidence>
<reference evidence="4 5" key="1">
    <citation type="submission" date="2022-04" db="EMBL/GenBank/DDBJ databases">
        <authorList>
            <person name="Ye Y.-Q."/>
            <person name="Du Z.-J."/>
        </authorList>
    </citation>
    <scope>NUCLEOTIDE SEQUENCE [LARGE SCALE GENOMIC DNA]</scope>
    <source>
        <strain evidence="4 5">A6E488</strain>
    </source>
</reference>
<evidence type="ECO:0000313" key="5">
    <source>
        <dbReference type="Proteomes" id="UP001320898"/>
    </source>
</evidence>
<evidence type="ECO:0000313" key="4">
    <source>
        <dbReference type="EMBL" id="MCT8971363.1"/>
    </source>
</evidence>
<feature type="transmembrane region" description="Helical" evidence="2">
    <location>
        <begin position="16"/>
        <end position="35"/>
    </location>
</feature>
<feature type="transmembrane region" description="Helical" evidence="2">
    <location>
        <begin position="580"/>
        <end position="600"/>
    </location>
</feature>
<feature type="transmembrane region" description="Helical" evidence="2">
    <location>
        <begin position="459"/>
        <end position="486"/>
    </location>
</feature>
<comment type="caution">
    <text evidence="4">The sequence shown here is derived from an EMBL/GenBank/DDBJ whole genome shotgun (WGS) entry which is preliminary data.</text>
</comment>
<keyword evidence="1" id="KW-1003">Cell membrane</keyword>
<dbReference type="Proteomes" id="UP001320898">
    <property type="component" value="Unassembled WGS sequence"/>
</dbReference>
<name>A0AAW5QXG6_9HYPH</name>
<sequence length="657" mass="70219">MVDAWSDRRFHEAINALLRVVLVTYALFQIYTSFFGMMEPLVQRGIFLGLGLGSVFLLTAANRLGQGRPTVAVIVNVLLAAAGYYVCFHIVFSSNRLSDFMVELTTWDIVLGIATIALVLEAARRTIGWFLPVLAVIGLAYYYFGHGVISGTWQPPRVSTLTFVETYYASTEAIFGYMVDMGTRVIAIFIILGALLLSTGATEIFIKLATMIAGRSYGGQAKVCTVSSALFGTVTGSAVANVMAMGPVTIPTMRRSGYSGSYAAAVEAVSSAGGQIMPPVMGAGAFIMAEILNIPYSQVMTAALIPALLYFLVLWFSIGMRARRLDIRPLDRSEMPQWRELADPFTALPMYLPVVSLIVMLARDFTPTLAGSVAVVVLIGTLFVLRTLKCLIDGEPQKLGATYRTLLREILNGLYDGGKAIAMVAVLLACAAIVVKVLTATGIGVKISSLILSFSDDSLVLVLIFTAVLAILLGMDVPTTASYILASAVAGPILIKLGIEPLNAHMFIFYFAIMSAITPPVCASVFAAASIAGENFWRVAGHAVVMAIALYLIPFLFIFRTGVLMEGSAFDIIHNTAMTALAVIAITGASAGYLLGLLAWPLRIGLYAGGAMLFYPAVWSDAAGIAVVVVVAALSRWRTTSSRTLPPPSRAALDKRL</sequence>
<keyword evidence="5" id="KW-1185">Reference proteome</keyword>
<proteinExistence type="predicted"/>
<feature type="transmembrane region" description="Helical" evidence="2">
    <location>
        <begin position="368"/>
        <end position="388"/>
    </location>
</feature>
<keyword evidence="2" id="KW-0812">Transmembrane</keyword>
<keyword evidence="1" id="KW-0997">Cell inner membrane</keyword>
<dbReference type="Pfam" id="PF06808">
    <property type="entry name" value="DctM"/>
    <property type="match status" value="1"/>
</dbReference>
<dbReference type="PANTHER" id="PTHR43849">
    <property type="entry name" value="BLL3936 PROTEIN"/>
    <property type="match status" value="1"/>
</dbReference>